<evidence type="ECO:0000313" key="2">
    <source>
        <dbReference type="EMBL" id="CAE0595867.1"/>
    </source>
</evidence>
<dbReference type="SUPFAM" id="SSF49562">
    <property type="entry name" value="C2 domain (Calcium/lipid-binding domain, CaLB)"/>
    <property type="match status" value="1"/>
</dbReference>
<dbReference type="GO" id="GO:0008374">
    <property type="term" value="F:O-acyltransferase activity"/>
    <property type="evidence" value="ECO:0007669"/>
    <property type="project" value="InterPro"/>
</dbReference>
<dbReference type="Pfam" id="PF02450">
    <property type="entry name" value="LCAT"/>
    <property type="match status" value="1"/>
</dbReference>
<dbReference type="GO" id="GO:0006629">
    <property type="term" value="P:lipid metabolic process"/>
    <property type="evidence" value="ECO:0007669"/>
    <property type="project" value="InterPro"/>
</dbReference>
<dbReference type="PANTHER" id="PTHR11440">
    <property type="entry name" value="LECITHIN-CHOLESTEROL ACYLTRANSFERASE-RELATED"/>
    <property type="match status" value="1"/>
</dbReference>
<proteinExistence type="predicted"/>
<accession>A0A6T0GN10</accession>
<sequence length="1000" mass="108430">MPRPLCSRPAPKYVDKKRQENGYKTEPATSSRGYEPPAKRGYEPKYAKRAVTVTTSAKKQTTVDKAIDGVDTFLQNATGQFGGLTSNSPIAMFTTQEYVNKLRIFSQSSSSYIPEWVPDKDDVAGSLKQLGFQPGFSVMCINSMVGSCLVAEKTTVPAWEGKRVVLSIADLIGVVLKNGAGMVSGNEWKSKMVGLLDEDGDGVEYEELKAFVEQDDELKDDAEVLECLKKAAKEGGDALKAMAPVKEKIKAACNRSNEEDGLSNDTVMAQSAWARHMSLVDGWKDPGAEICVRPDKEGYGISAVTALSEVPVIKQAATLMGALLEPLQAFGYEPGKNLRAMTYDWRCAISKLEERDQYFSRLKKEIVDLHRTSGREVVLMAHSMGCRIGHYFLHWITHTMGEAKGKEWLDTHVHSFVPLAGPMAGAESGTEQFLQPGNCSGLAPAVVSFTDGFAMVRSWGSMPLLFGNGSNLKSTAASHYFFARMEGAVHIEMLTAEYAGLGDDEMTKVHIEVKGVDTGFPLAKFLGSGLTGTSVKGSSPVYNDIYQFAWEEEPDSVEGRDITLKLVDDNLVWDTPLGEATFKLSTTSGEDPASVTKFTPDTVIKVSPNEWVSLKNVTVNEKATVTLRVRFVPASCELSPEFQCKGEVPGCGGEADAVATCAEKSAALEAAGLTTWAPAGDNYLPKTTEEMFMLEDIGPDFKMWQQCYAEDPIFRKIADNAAPAIKLCQPIYGINMKTQMGAIFKRTNNCWNQGRRTNFFVYDKEATVAHSGYTCKDGQVFEKPHACPQSTQYDGRDFTTLKCSGDMTVPLWSLRAPAQWCQDDMNVNIIEIEGGTHRGVLGMPACHYAVLSHIFDTPTLTLRVKSVSVSAGALGDNGEAASAVFVQFILGDKRKSTAAIAIAKANGEDDPFGAEAKAGTVDYDPEVGYACEMALMQASGVGGLGKGTPFPGAETAKVPLAELLSAGVKQEPVEVSFGEGLSLKLEVAGFKEKKGWCQCW</sequence>
<dbReference type="SUPFAM" id="SSF53474">
    <property type="entry name" value="alpha/beta-Hydrolases"/>
    <property type="match status" value="1"/>
</dbReference>
<protein>
    <submittedName>
        <fullName evidence="2">Uncharacterized protein</fullName>
    </submittedName>
</protein>
<gene>
    <name evidence="2" type="ORF">EHUX00137_LOCUS45233</name>
</gene>
<reference evidence="2" key="1">
    <citation type="submission" date="2021-01" db="EMBL/GenBank/DDBJ databases">
        <authorList>
            <person name="Corre E."/>
            <person name="Pelletier E."/>
            <person name="Niang G."/>
            <person name="Scheremetjew M."/>
            <person name="Finn R."/>
            <person name="Kale V."/>
            <person name="Holt S."/>
            <person name="Cochrane G."/>
            <person name="Meng A."/>
            <person name="Brown T."/>
            <person name="Cohen L."/>
        </authorList>
    </citation>
    <scope>NUCLEOTIDE SEQUENCE</scope>
    <source>
        <strain evidence="2">379</strain>
    </source>
</reference>
<dbReference type="InterPro" id="IPR003386">
    <property type="entry name" value="LACT/PDAT_acylTrfase"/>
</dbReference>
<feature type="compositionally biased region" description="Basic and acidic residues" evidence="1">
    <location>
        <begin position="13"/>
        <end position="23"/>
    </location>
</feature>
<name>A0A6T0GN10_EMIHU</name>
<dbReference type="EMBL" id="HBIR01058183">
    <property type="protein sequence ID" value="CAE0595867.1"/>
    <property type="molecule type" value="Transcribed_RNA"/>
</dbReference>
<dbReference type="Gene3D" id="2.60.40.150">
    <property type="entry name" value="C2 domain"/>
    <property type="match status" value="1"/>
</dbReference>
<organism evidence="2">
    <name type="scientific">Emiliania huxleyi</name>
    <name type="common">Coccolithophore</name>
    <name type="synonym">Pontosphaera huxleyi</name>
    <dbReference type="NCBI Taxonomy" id="2903"/>
    <lineage>
        <taxon>Eukaryota</taxon>
        <taxon>Haptista</taxon>
        <taxon>Haptophyta</taxon>
        <taxon>Prymnesiophyceae</taxon>
        <taxon>Isochrysidales</taxon>
        <taxon>Noelaerhabdaceae</taxon>
        <taxon>Emiliania</taxon>
    </lineage>
</organism>
<dbReference type="AlphaFoldDB" id="A0A6T0GN10"/>
<dbReference type="Gene3D" id="3.40.50.1820">
    <property type="entry name" value="alpha/beta hydrolase"/>
    <property type="match status" value="1"/>
</dbReference>
<feature type="region of interest" description="Disordered" evidence="1">
    <location>
        <begin position="1"/>
        <end position="41"/>
    </location>
</feature>
<dbReference type="InterPro" id="IPR035892">
    <property type="entry name" value="C2_domain_sf"/>
</dbReference>
<evidence type="ECO:0000256" key="1">
    <source>
        <dbReference type="SAM" id="MobiDB-lite"/>
    </source>
</evidence>
<dbReference type="InterPro" id="IPR029058">
    <property type="entry name" value="AB_hydrolase_fold"/>
</dbReference>